<reference evidence="1 2" key="1">
    <citation type="journal article" date="2021" name="Appl. Environ. Microbiol.">
        <title>Genetic linkage and physical mapping for an oyster mushroom Pleurotus cornucopiae and QTL analysis for the trait cap color.</title>
        <authorList>
            <person name="Zhang Y."/>
            <person name="Gao W."/>
            <person name="Sonnenberg A."/>
            <person name="Chen Q."/>
            <person name="Zhang J."/>
            <person name="Huang C."/>
        </authorList>
    </citation>
    <scope>NUCLEOTIDE SEQUENCE [LARGE SCALE GENOMIC DNA]</scope>
    <source>
        <strain evidence="1">CCMSSC00406</strain>
    </source>
</reference>
<evidence type="ECO:0000313" key="2">
    <source>
        <dbReference type="Proteomes" id="UP000824881"/>
    </source>
</evidence>
<name>A0ACB7J5W8_PLECO</name>
<dbReference type="Proteomes" id="UP000824881">
    <property type="component" value="Unassembled WGS sequence"/>
</dbReference>
<protein>
    <submittedName>
        <fullName evidence="1">Uncharacterized protein</fullName>
    </submittedName>
</protein>
<proteinExistence type="predicted"/>
<gene>
    <name evidence="1" type="ORF">CCMSSC00406_0002218</name>
</gene>
<dbReference type="EMBL" id="WQMT02000003">
    <property type="protein sequence ID" value="KAG9224631.1"/>
    <property type="molecule type" value="Genomic_DNA"/>
</dbReference>
<comment type="caution">
    <text evidence="1">The sequence shown here is derived from an EMBL/GenBank/DDBJ whole genome shotgun (WGS) entry which is preliminary data.</text>
</comment>
<sequence length="342" mass="37353">MASTLAINAKGTEFAYIDSGPPKTQTYVTIFALHGFGFSSHVFSKVSDAFRAKGGRFVAITRRGYRGSTPFAADELAVLAEGDEAQKTVWLKDRAVEIASFIDSFIQQQKLPAPSSDGKQGGIAILGWSGGNSFTAAVISSIDSYAEPVQIRLSQYLRAHIMLDPPSLSFGLPFPPKTYTPLADMSIPADKRGLSFVAWITSYFQHGDLSTRDLDVIEYVVPAFSHTPSIWNMTLSDISEMVDEPGLNVDMGLLGFIATNGASYKSATFDKSIKSRFTHLQFWLLIGDLTSSFGLAALWSIQDDDKANGGDNVHYKVISGANHFMHWDEPERTADVLLETLS</sequence>
<evidence type="ECO:0000313" key="1">
    <source>
        <dbReference type="EMBL" id="KAG9224631.1"/>
    </source>
</evidence>
<keyword evidence="2" id="KW-1185">Reference proteome</keyword>
<organism evidence="1 2">
    <name type="scientific">Pleurotus cornucopiae</name>
    <name type="common">Cornucopia mushroom</name>
    <dbReference type="NCBI Taxonomy" id="5321"/>
    <lineage>
        <taxon>Eukaryota</taxon>
        <taxon>Fungi</taxon>
        <taxon>Dikarya</taxon>
        <taxon>Basidiomycota</taxon>
        <taxon>Agaricomycotina</taxon>
        <taxon>Agaricomycetes</taxon>
        <taxon>Agaricomycetidae</taxon>
        <taxon>Agaricales</taxon>
        <taxon>Pleurotineae</taxon>
        <taxon>Pleurotaceae</taxon>
        <taxon>Pleurotus</taxon>
    </lineage>
</organism>
<accession>A0ACB7J5W8</accession>